<feature type="chain" id="PRO_5029456348" evidence="1">
    <location>
        <begin position="24"/>
        <end position="174"/>
    </location>
</feature>
<organism evidence="2">
    <name type="scientific">Theileria parva</name>
    <name type="common">East coast fever infection agent</name>
    <dbReference type="NCBI Taxonomy" id="5875"/>
    <lineage>
        <taxon>Eukaryota</taxon>
        <taxon>Sar</taxon>
        <taxon>Alveolata</taxon>
        <taxon>Apicomplexa</taxon>
        <taxon>Aconoidasida</taxon>
        <taxon>Piroplasmida</taxon>
        <taxon>Theileriidae</taxon>
        <taxon>Theileria</taxon>
    </lineage>
</organism>
<protein>
    <submittedName>
        <fullName evidence="2">Tp2 CD8+ T cell antigen</fullName>
    </submittedName>
</protein>
<dbReference type="AlphaFoldDB" id="A0A7I6P8Z1"/>
<accession>A0A7I6P8Z1</accession>
<evidence type="ECO:0000313" key="2">
    <source>
        <dbReference type="EMBL" id="BBO60634.1"/>
    </source>
</evidence>
<dbReference type="EMBL" id="LC507306">
    <property type="protein sequence ID" value="BBO60634.1"/>
    <property type="molecule type" value="Genomic_DNA"/>
</dbReference>
<reference evidence="2" key="1">
    <citation type="submission" date="2019-10" db="EMBL/GenBank/DDBJ databases">
        <title>Sequence diversity of Theileria parva cytotoxic T cell antigens Tp1 and Tp2 and satellite markers inform the immunization against East Coast Fever in Rwanda.</title>
        <authorList>
            <person name="Atuhaire K.D."/>
            <person name="Muleya W."/>
            <person name="Mbao V."/>
            <person name="Bazarusanga T."/>
            <person name="Gafarasi I."/>
            <person name="Salt J."/>
            <person name="Namangala B."/>
            <person name="Musoke A."/>
        </authorList>
    </citation>
    <scope>NUCLEOTIDE SEQUENCE</scope>
    <source>
        <strain evidence="2">RW16</strain>
    </source>
</reference>
<keyword evidence="1" id="KW-0732">Signal</keyword>
<proteinExistence type="predicted"/>
<sequence length="174" mass="19183">MKLAARLISLYFIIFILPSSVLGGNCTEDELKKMGMVEGEGFDKEKLFKSSQSMGIVGRNHGLKPKPRLESVFEDLEKLFGKHGLGGISKNCLTCFVQSLMCVINKCRGACLKGPCTDGCQKCINTNCKPALLECIGVTYIPNPCKWKEDYLKYKLPETDEDESQKKGEASGTS</sequence>
<feature type="signal peptide" evidence="1">
    <location>
        <begin position="1"/>
        <end position="23"/>
    </location>
</feature>
<evidence type="ECO:0000256" key="1">
    <source>
        <dbReference type="SAM" id="SignalP"/>
    </source>
</evidence>
<gene>
    <name evidence="2" type="primary">Tp2</name>
</gene>
<name>A0A7I6P8Z1_THEPA</name>